<dbReference type="EMBL" id="CAWYQH010000103">
    <property type="protein sequence ID" value="CAK8686734.1"/>
    <property type="molecule type" value="Genomic_DNA"/>
</dbReference>
<sequence>MCTGHLNGTPVPWMEFILVGFFFFHPDTQVGYILTVTQRLCPAKLSAGTSCEVQSVGRQAKKLNLGLAQRWGSWLNAAQYYAERLPQVKEIVNAWEGEGVIVKSVKNSFNDPKLTSQLTEICLHYNNISNLILKMVSCTYTIKKAHADLNALDFGKDPLELKNYINKRLDKNDVKQIMELQRQDISPALYAKLQKCQPTSASVERSFSLLKSFLRPNRNFKDSNIPHYMKLYYNSGLK</sequence>
<proteinExistence type="predicted"/>
<dbReference type="Proteomes" id="UP001642483">
    <property type="component" value="Unassembled WGS sequence"/>
</dbReference>
<accession>A0ABP0G7J1</accession>
<protein>
    <recommendedName>
        <fullName evidence="3">HAT C-terminal dimerisation domain-containing protein</fullName>
    </recommendedName>
</protein>
<evidence type="ECO:0000313" key="2">
    <source>
        <dbReference type="Proteomes" id="UP001642483"/>
    </source>
</evidence>
<name>A0ABP0G7J1_CLALP</name>
<comment type="caution">
    <text evidence="1">The sequence shown here is derived from an EMBL/GenBank/DDBJ whole genome shotgun (WGS) entry which is preliminary data.</text>
</comment>
<evidence type="ECO:0008006" key="3">
    <source>
        <dbReference type="Google" id="ProtNLM"/>
    </source>
</evidence>
<reference evidence="1 2" key="1">
    <citation type="submission" date="2024-02" db="EMBL/GenBank/DDBJ databases">
        <authorList>
            <person name="Daric V."/>
            <person name="Darras S."/>
        </authorList>
    </citation>
    <scope>NUCLEOTIDE SEQUENCE [LARGE SCALE GENOMIC DNA]</scope>
</reference>
<organism evidence="1 2">
    <name type="scientific">Clavelina lepadiformis</name>
    <name type="common">Light-bulb sea squirt</name>
    <name type="synonym">Ascidia lepadiformis</name>
    <dbReference type="NCBI Taxonomy" id="159417"/>
    <lineage>
        <taxon>Eukaryota</taxon>
        <taxon>Metazoa</taxon>
        <taxon>Chordata</taxon>
        <taxon>Tunicata</taxon>
        <taxon>Ascidiacea</taxon>
        <taxon>Aplousobranchia</taxon>
        <taxon>Clavelinidae</taxon>
        <taxon>Clavelina</taxon>
    </lineage>
</organism>
<gene>
    <name evidence="1" type="ORF">CVLEPA_LOCUS18658</name>
</gene>
<keyword evidence="2" id="KW-1185">Reference proteome</keyword>
<evidence type="ECO:0000313" key="1">
    <source>
        <dbReference type="EMBL" id="CAK8686734.1"/>
    </source>
</evidence>